<sequence length="424" mass="45182">MRSTLPSSTFFSLVYFLSCLLLVQLSLTKCSTFTITNNCQHPIWPGTLAGAGTAQLPSTGFRLEPGRSVRLPAPPRWSGRIWARTGCAFGPDGAGKCETGDCGGHMECGGSGALPPTTLFEITLGEGTNKDFYDISLVDGYNLPLVAIPRSTQGGTCNFTGCISDINLGCPKELQMEGGGSEVVGCRSACEVFGLDEYCCSGEYGNPGTCKPSGYSNYFKKSCPTAYSYAFDDASSTFTCNAFDYNLVFCPPTNGPTKPNDFNSAQPNKGNSNDRQTQPNYGYSNGNQPQPNNGPSNGSQPQPNYGYSNGDQPQPNNGPSNGSQTQPNYGYSNGDQPQPNNGPNNGSQPQPNYGYSNGDQPQPNYGPNNGSQPQPNYGYGNGDQSQPDYEYDDNGDQPGEITSSASIVSFQIGFCILILFPLIF</sequence>
<name>A0AB40AZU6_DIOCR</name>
<keyword evidence="3" id="KW-1185">Reference proteome</keyword>
<dbReference type="GeneID" id="120256640"/>
<dbReference type="FunFam" id="2.60.110.10:FF:000001">
    <property type="entry name" value="THAUMATIN-LIKE PROTEIN 1"/>
    <property type="match status" value="1"/>
</dbReference>
<feature type="compositionally biased region" description="Polar residues" evidence="1">
    <location>
        <begin position="257"/>
        <end position="283"/>
    </location>
</feature>
<evidence type="ECO:0000256" key="1">
    <source>
        <dbReference type="SAM" id="MobiDB-lite"/>
    </source>
</evidence>
<feature type="chain" id="PRO_5044262289" evidence="2">
    <location>
        <begin position="33"/>
        <end position="424"/>
    </location>
</feature>
<dbReference type="Pfam" id="PF00314">
    <property type="entry name" value="Thaumatin"/>
    <property type="match status" value="1"/>
</dbReference>
<dbReference type="PROSITE" id="PS00316">
    <property type="entry name" value="THAUMATIN_1"/>
    <property type="match status" value="1"/>
</dbReference>
<feature type="compositionally biased region" description="Low complexity" evidence="1">
    <location>
        <begin position="333"/>
        <end position="354"/>
    </location>
</feature>
<feature type="compositionally biased region" description="Polar residues" evidence="1">
    <location>
        <begin position="355"/>
        <end position="375"/>
    </location>
</feature>
<dbReference type="Gene3D" id="2.60.110.10">
    <property type="entry name" value="Thaumatin"/>
    <property type="match status" value="1"/>
</dbReference>
<proteinExistence type="predicted"/>
<dbReference type="InterPro" id="IPR017949">
    <property type="entry name" value="Thaumatin_CS"/>
</dbReference>
<feature type="compositionally biased region" description="Low complexity" evidence="1">
    <location>
        <begin position="284"/>
        <end position="304"/>
    </location>
</feature>
<evidence type="ECO:0000313" key="4">
    <source>
        <dbReference type="RefSeq" id="XP_039120244.1"/>
    </source>
</evidence>
<gene>
    <name evidence="4" type="primary">LOC120256640</name>
</gene>
<keyword evidence="2" id="KW-0732">Signal</keyword>
<accession>A0AB40AZU6</accession>
<dbReference type="InterPro" id="IPR037176">
    <property type="entry name" value="Osmotin/thaumatin-like_sf"/>
</dbReference>
<dbReference type="SUPFAM" id="SSF49870">
    <property type="entry name" value="Osmotin, thaumatin-like protein"/>
    <property type="match status" value="1"/>
</dbReference>
<evidence type="ECO:0000256" key="2">
    <source>
        <dbReference type="SAM" id="SignalP"/>
    </source>
</evidence>
<dbReference type="AlphaFoldDB" id="A0AB40AZU6"/>
<feature type="region of interest" description="Disordered" evidence="1">
    <location>
        <begin position="257"/>
        <end position="400"/>
    </location>
</feature>
<dbReference type="InterPro" id="IPR001938">
    <property type="entry name" value="Thaumatin"/>
</dbReference>
<organism evidence="3 4">
    <name type="scientific">Dioscorea cayennensis subsp. rotundata</name>
    <name type="common">White Guinea yam</name>
    <name type="synonym">Dioscorea rotundata</name>
    <dbReference type="NCBI Taxonomy" id="55577"/>
    <lineage>
        <taxon>Eukaryota</taxon>
        <taxon>Viridiplantae</taxon>
        <taxon>Streptophyta</taxon>
        <taxon>Embryophyta</taxon>
        <taxon>Tracheophyta</taxon>
        <taxon>Spermatophyta</taxon>
        <taxon>Magnoliopsida</taxon>
        <taxon>Liliopsida</taxon>
        <taxon>Dioscoreales</taxon>
        <taxon>Dioscoreaceae</taxon>
        <taxon>Dioscorea</taxon>
    </lineage>
</organism>
<dbReference type="Proteomes" id="UP001515500">
    <property type="component" value="Unplaced"/>
</dbReference>
<dbReference type="RefSeq" id="XP_039120244.1">
    <property type="nucleotide sequence ID" value="XM_039264310.1"/>
</dbReference>
<protein>
    <submittedName>
        <fullName evidence="4">Pathogenesis-related thaumatin-like protein 3.5 isoform X1</fullName>
    </submittedName>
</protein>
<feature type="compositionally biased region" description="Polar residues" evidence="1">
    <location>
        <begin position="305"/>
        <end position="331"/>
    </location>
</feature>
<reference evidence="4" key="1">
    <citation type="submission" date="2025-08" db="UniProtKB">
        <authorList>
            <consortium name="RefSeq"/>
        </authorList>
    </citation>
    <scope>IDENTIFICATION</scope>
</reference>
<dbReference type="PROSITE" id="PS51367">
    <property type="entry name" value="THAUMATIN_2"/>
    <property type="match status" value="1"/>
</dbReference>
<evidence type="ECO:0000313" key="3">
    <source>
        <dbReference type="Proteomes" id="UP001515500"/>
    </source>
</evidence>
<dbReference type="PANTHER" id="PTHR31048">
    <property type="entry name" value="OS03G0233200 PROTEIN"/>
    <property type="match status" value="1"/>
</dbReference>
<feature type="signal peptide" evidence="2">
    <location>
        <begin position="1"/>
        <end position="32"/>
    </location>
</feature>
<dbReference type="PRINTS" id="PR00347">
    <property type="entry name" value="THAUMATIN"/>
</dbReference>
<dbReference type="SMART" id="SM00205">
    <property type="entry name" value="THN"/>
    <property type="match status" value="1"/>
</dbReference>
<dbReference type="CDD" id="cd09218">
    <property type="entry name" value="TLP-PA"/>
    <property type="match status" value="1"/>
</dbReference>